<dbReference type="Proteomes" id="UP000193964">
    <property type="component" value="Unassembled WGS sequence"/>
</dbReference>
<keyword evidence="9" id="KW-0411">Iron-sulfur</keyword>
<dbReference type="RefSeq" id="WP_085145067.1">
    <property type="nucleotide sequence ID" value="NZ_JACKUA010000026.1"/>
</dbReference>
<dbReference type="Gene3D" id="3.20.20.70">
    <property type="entry name" value="Aldolase class I"/>
    <property type="match status" value="1"/>
</dbReference>
<keyword evidence="4" id="KW-0285">Flavoprotein</keyword>
<comment type="cofactor">
    <cofactor evidence="1">
        <name>FMN</name>
        <dbReference type="ChEBI" id="CHEBI:58210"/>
    </cofactor>
</comment>
<evidence type="ECO:0000256" key="4">
    <source>
        <dbReference type="ARBA" id="ARBA00022630"/>
    </source>
</evidence>
<gene>
    <name evidence="11" type="ORF">AWC31_25920</name>
</gene>
<dbReference type="GO" id="GO:0033543">
    <property type="term" value="P:fatty acid beta-oxidation, unsaturated, even number, reductase/isomerase pathway"/>
    <property type="evidence" value="ECO:0007669"/>
    <property type="project" value="TreeGrafter"/>
</dbReference>
<keyword evidence="6" id="KW-0479">Metal-binding</keyword>
<dbReference type="GO" id="GO:0046872">
    <property type="term" value="F:metal ion binding"/>
    <property type="evidence" value="ECO:0007669"/>
    <property type="project" value="UniProtKB-KW"/>
</dbReference>
<dbReference type="Gene3D" id="3.40.50.720">
    <property type="entry name" value="NAD(P)-binding Rossmann-like Domain"/>
    <property type="match status" value="1"/>
</dbReference>
<evidence type="ECO:0000256" key="9">
    <source>
        <dbReference type="ARBA" id="ARBA00023014"/>
    </source>
</evidence>
<dbReference type="Pfam" id="PF00724">
    <property type="entry name" value="Oxidored_FMN"/>
    <property type="match status" value="1"/>
</dbReference>
<evidence type="ECO:0000259" key="10">
    <source>
        <dbReference type="Pfam" id="PF00724"/>
    </source>
</evidence>
<dbReference type="GO" id="GO:0051536">
    <property type="term" value="F:iron-sulfur cluster binding"/>
    <property type="evidence" value="ECO:0007669"/>
    <property type="project" value="UniProtKB-KW"/>
</dbReference>
<dbReference type="CDD" id="cd04734">
    <property type="entry name" value="OYE_like_3_FMN"/>
    <property type="match status" value="1"/>
</dbReference>
<dbReference type="GO" id="GO:0008168">
    <property type="term" value="F:methyltransferase activity"/>
    <property type="evidence" value="ECO:0007669"/>
    <property type="project" value="UniProtKB-KW"/>
</dbReference>
<evidence type="ECO:0000256" key="5">
    <source>
        <dbReference type="ARBA" id="ARBA00022643"/>
    </source>
</evidence>
<sequence>MTTQLIDPLLQPFQLKNITLRNRVVSTSHEPSYTEDGMPKRRYRLYHEEKAKGGVSLTMMGGSAVVAPDSPAAFGNLHVYKDEIVPWLRELAYGVHENGAAVMCQITHLGRRTSNYDGDWLPVIAPSAIREPAHRSFPKVAEEWDMDRIVRAYADATARCREAGLDGIELEAYTHLLDAFWSPLTNHRDDEYGRGSLEDRLRFPLRVIRAVREAAGPDFAVGVRMSLDENEPGGLRYDEGLEIAKRVVAEGIDFISVIKGYMASDEALSRVIPPMGTPVAPHLEFAGQVKQALSIPVMHAARINDVATARHAIRDGLLDLVGMTRAHIADPHIVAKIQAGEEDRIRPCVGASYCLDEIYQNRDAKCVHNASTGREDRMPHHIPAATGPARTAVVIGAGPAGLEAARVLGERGHRVTVFEAADAPGGQIRLAASAPRRRDLISIIDWRLAECKLLDVDIRTNTYADVDEVMAENPDVVVVATGGLPNGEFLTEGAGLVTDAWDVLCGAVRPRGQVLFYDDNGGHPGMDAAEVLANSGAQVEFVTPERILAPDVGGVNYPGYFKVFAERDVRVTLNERLTGVRRKGGRLEVDLHNEYAHATRQRVVDHVVVEHGTLPSDDLYFSLVGGSSNLGEVDQQALLDLRPQEVVRNPEGGYQLFRIGDAVASRNIHAAIYDAFRLCIVL</sequence>
<dbReference type="PANTHER" id="PTHR42917">
    <property type="entry name" value="2,4-DIENOYL-COA REDUCTASE"/>
    <property type="match status" value="1"/>
</dbReference>
<evidence type="ECO:0000313" key="11">
    <source>
        <dbReference type="EMBL" id="ORX14623.1"/>
    </source>
</evidence>
<dbReference type="AlphaFoldDB" id="A0A1X2F847"/>
<evidence type="ECO:0000256" key="1">
    <source>
        <dbReference type="ARBA" id="ARBA00001917"/>
    </source>
</evidence>
<dbReference type="EMBL" id="LQQA01000015">
    <property type="protein sequence ID" value="ORX14623.1"/>
    <property type="molecule type" value="Genomic_DNA"/>
</dbReference>
<dbReference type="InterPro" id="IPR051793">
    <property type="entry name" value="NADH:flavin_oxidoreductase"/>
</dbReference>
<dbReference type="Pfam" id="PF13450">
    <property type="entry name" value="NAD_binding_8"/>
    <property type="match status" value="1"/>
</dbReference>
<keyword evidence="11" id="KW-0489">Methyltransferase</keyword>
<dbReference type="GO" id="GO:0008670">
    <property type="term" value="F:2,4-dienoyl-CoA reductase (NADPH) activity"/>
    <property type="evidence" value="ECO:0007669"/>
    <property type="project" value="TreeGrafter"/>
</dbReference>
<evidence type="ECO:0000313" key="12">
    <source>
        <dbReference type="Proteomes" id="UP000193964"/>
    </source>
</evidence>
<reference evidence="11 12" key="1">
    <citation type="submission" date="2016-01" db="EMBL/GenBank/DDBJ databases">
        <title>The new phylogeny of the genus Mycobacterium.</title>
        <authorList>
            <person name="Tarcisio F."/>
            <person name="Conor M."/>
            <person name="Antonella G."/>
            <person name="Elisabetta G."/>
            <person name="Giulia F.S."/>
            <person name="Sara T."/>
            <person name="Anna F."/>
            <person name="Clotilde B."/>
            <person name="Roberto B."/>
            <person name="Veronica D.S."/>
            <person name="Fabio R."/>
            <person name="Monica P."/>
            <person name="Olivier J."/>
            <person name="Enrico T."/>
            <person name="Nicola S."/>
        </authorList>
    </citation>
    <scope>NUCLEOTIDE SEQUENCE [LARGE SCALE GENOMIC DNA]</scope>
    <source>
        <strain evidence="11 12">ATCC 700010</strain>
    </source>
</reference>
<proteinExistence type="inferred from homology"/>
<organism evidence="11 12">
    <name type="scientific">Mycolicibacterium wolinskyi</name>
    <dbReference type="NCBI Taxonomy" id="59750"/>
    <lineage>
        <taxon>Bacteria</taxon>
        <taxon>Bacillati</taxon>
        <taxon>Actinomycetota</taxon>
        <taxon>Actinomycetes</taxon>
        <taxon>Mycobacteriales</taxon>
        <taxon>Mycobacteriaceae</taxon>
        <taxon>Mycolicibacterium</taxon>
    </lineage>
</organism>
<keyword evidence="5" id="KW-0288">FMN</keyword>
<dbReference type="SUPFAM" id="SSF51395">
    <property type="entry name" value="FMN-linked oxidoreductases"/>
    <property type="match status" value="1"/>
</dbReference>
<dbReference type="OrthoDB" id="3169239at2"/>
<dbReference type="InterPro" id="IPR013785">
    <property type="entry name" value="Aldolase_TIM"/>
</dbReference>
<keyword evidence="7" id="KW-0560">Oxidoreductase</keyword>
<accession>A0A1X2F847</accession>
<dbReference type="Gene3D" id="3.50.50.60">
    <property type="entry name" value="FAD/NAD(P)-binding domain"/>
    <property type="match status" value="1"/>
</dbReference>
<dbReference type="GO" id="GO:0032259">
    <property type="term" value="P:methylation"/>
    <property type="evidence" value="ECO:0007669"/>
    <property type="project" value="UniProtKB-KW"/>
</dbReference>
<comment type="similarity">
    <text evidence="3">In the N-terminal section; belongs to the NADH:flavin oxidoreductase/NADH oxidase family.</text>
</comment>
<evidence type="ECO:0000256" key="8">
    <source>
        <dbReference type="ARBA" id="ARBA00023004"/>
    </source>
</evidence>
<dbReference type="GO" id="GO:0010181">
    <property type="term" value="F:FMN binding"/>
    <property type="evidence" value="ECO:0007669"/>
    <property type="project" value="InterPro"/>
</dbReference>
<dbReference type="InterPro" id="IPR036188">
    <property type="entry name" value="FAD/NAD-bd_sf"/>
</dbReference>
<evidence type="ECO:0000256" key="2">
    <source>
        <dbReference type="ARBA" id="ARBA00001966"/>
    </source>
</evidence>
<dbReference type="PRINTS" id="PR00419">
    <property type="entry name" value="ADXRDTASE"/>
</dbReference>
<keyword evidence="11" id="KW-0808">Transferase</keyword>
<name>A0A1X2F847_9MYCO</name>
<comment type="cofactor">
    <cofactor evidence="2">
        <name>[4Fe-4S] cluster</name>
        <dbReference type="ChEBI" id="CHEBI:49883"/>
    </cofactor>
</comment>
<protein>
    <submittedName>
        <fullName evidence="11">N-methylproline demethylase</fullName>
    </submittedName>
</protein>
<feature type="domain" description="NADH:flavin oxidoreductase/NADH oxidase N-terminal" evidence="10">
    <location>
        <begin position="9"/>
        <end position="342"/>
    </location>
</feature>
<dbReference type="InterPro" id="IPR001155">
    <property type="entry name" value="OxRdtase_FMN_N"/>
</dbReference>
<evidence type="ECO:0000256" key="6">
    <source>
        <dbReference type="ARBA" id="ARBA00022723"/>
    </source>
</evidence>
<evidence type="ECO:0000256" key="7">
    <source>
        <dbReference type="ARBA" id="ARBA00023002"/>
    </source>
</evidence>
<evidence type="ECO:0000256" key="3">
    <source>
        <dbReference type="ARBA" id="ARBA00011048"/>
    </source>
</evidence>
<dbReference type="SUPFAM" id="SSF51905">
    <property type="entry name" value="FAD/NAD(P)-binding domain"/>
    <property type="match status" value="1"/>
</dbReference>
<dbReference type="PANTHER" id="PTHR42917:SF2">
    <property type="entry name" value="2,4-DIENOYL-COA REDUCTASE [(2E)-ENOYL-COA-PRODUCING]"/>
    <property type="match status" value="1"/>
</dbReference>
<comment type="caution">
    <text evidence="11">The sequence shown here is derived from an EMBL/GenBank/DDBJ whole genome shotgun (WGS) entry which is preliminary data.</text>
</comment>
<keyword evidence="8" id="KW-0408">Iron</keyword>